<dbReference type="Proteomes" id="UP000616151">
    <property type="component" value="Unassembled WGS sequence"/>
</dbReference>
<comment type="caution">
    <text evidence="1">The sequence shown here is derived from an EMBL/GenBank/DDBJ whole genome shotgun (WGS) entry which is preliminary data.</text>
</comment>
<name>A0ACC5RA33_9HYPH</name>
<reference evidence="1" key="1">
    <citation type="submission" date="2021-01" db="EMBL/GenBank/DDBJ databases">
        <authorList>
            <person name="Sun Q."/>
        </authorList>
    </citation>
    <scope>NUCLEOTIDE SEQUENCE</scope>
    <source>
        <strain evidence="1">YIM B02566</strain>
    </source>
</reference>
<evidence type="ECO:0000313" key="2">
    <source>
        <dbReference type="Proteomes" id="UP000616151"/>
    </source>
</evidence>
<dbReference type="EMBL" id="JAENHL010000008">
    <property type="protein sequence ID" value="MBK1869361.1"/>
    <property type="molecule type" value="Genomic_DNA"/>
</dbReference>
<organism evidence="1 2">
    <name type="scientific">Taklimakanibacter albus</name>
    <dbReference type="NCBI Taxonomy" id="2800327"/>
    <lineage>
        <taxon>Bacteria</taxon>
        <taxon>Pseudomonadati</taxon>
        <taxon>Pseudomonadota</taxon>
        <taxon>Alphaproteobacteria</taxon>
        <taxon>Hyphomicrobiales</taxon>
        <taxon>Aestuariivirgaceae</taxon>
        <taxon>Taklimakanibacter</taxon>
    </lineage>
</organism>
<sequence length="425" mass="46397">MPASIDAQSYYQASAHPFPPQSQLNGDVTADICVVGAGFTGLSAALELAQAGFKVVVLEARQVGYGASGRNGGQICTGFSPGQQRIEAQLGKDDARKCFDIAEEAKRLIVDRIAKYKIDCDLKWGYLHAIPKPTQFDSLKEWKEEWDALGYTDTKVLDKAELEDRLGTRIYHGALREGGAGHFHPLNYCLGLAKAAMAAGAQIFENSAVVNVEPGATATVRTDKGNVRAKFVILGCNAYIGRMMPELYGRIMPVTSYIIATEPLGENRARSLIRDNDAVANTNFIVDYFRLTKDTRLLFGGRASYSTLEPPNLGAYMRPRMLSVFPELKDVKVDHAWGGYIAITSNRIPDCGRIGSNIYYAHGYSGQGVALAGMYGKLMAEAIQGQASRFDLLGRIKHLPFPGGPIRTPLLVAAMLFYRIRDALS</sequence>
<proteinExistence type="predicted"/>
<evidence type="ECO:0000313" key="1">
    <source>
        <dbReference type="EMBL" id="MBK1869361.1"/>
    </source>
</evidence>
<protein>
    <submittedName>
        <fullName evidence="1">FAD-binding oxidoreductase</fullName>
    </submittedName>
</protein>
<accession>A0ACC5RA33</accession>
<gene>
    <name evidence="1" type="ORF">JHL16_23575</name>
</gene>
<keyword evidence="2" id="KW-1185">Reference proteome</keyword>